<feature type="transmembrane region" description="Helical" evidence="7">
    <location>
        <begin position="12"/>
        <end position="32"/>
    </location>
</feature>
<keyword evidence="2 7" id="KW-0813">Transport</keyword>
<dbReference type="GO" id="GO:0055085">
    <property type="term" value="P:transmembrane transport"/>
    <property type="evidence" value="ECO:0007669"/>
    <property type="project" value="InterPro"/>
</dbReference>
<reference evidence="9 10" key="1">
    <citation type="journal article" date="2019" name="Nat. Microbiol.">
        <title>Mediterranean grassland soil C-N compound turnover is dependent on rainfall and depth, and is mediated by genomically divergent microorganisms.</title>
        <authorList>
            <person name="Diamond S."/>
            <person name="Andeer P.F."/>
            <person name="Li Z."/>
            <person name="Crits-Christoph A."/>
            <person name="Burstein D."/>
            <person name="Anantharaman K."/>
            <person name="Lane K.R."/>
            <person name="Thomas B.C."/>
            <person name="Pan C."/>
            <person name="Northen T.R."/>
            <person name="Banfield J.F."/>
        </authorList>
    </citation>
    <scope>NUCLEOTIDE SEQUENCE [LARGE SCALE GENOMIC DNA]</scope>
    <source>
        <strain evidence="9">NP_6</strain>
    </source>
</reference>
<dbReference type="Gene3D" id="1.10.3720.10">
    <property type="entry name" value="MetI-like"/>
    <property type="match status" value="2"/>
</dbReference>
<feature type="transmembrane region" description="Helical" evidence="7">
    <location>
        <begin position="285"/>
        <end position="306"/>
    </location>
</feature>
<dbReference type="PANTHER" id="PTHR32243">
    <property type="entry name" value="MALTOSE TRANSPORT SYSTEM PERMEASE-RELATED"/>
    <property type="match status" value="1"/>
</dbReference>
<sequence length="549" mass="60399">MGMSWATLGRSRLYFWLLTAPAVLYIVVWRLAPAFYTVWLSLTQYNIVYDALPRWNHYENFGRILRDGGLRGSLSLSVQFAVIATAAEVLIGLAVALFLDTDPPGRNLLLGIFLLPMIMAPVVVGTVWSTLFDRTVGPIPYLFQVLHGPDIQWLATPATAMFALLLADAWEWAPLVALLLFAALQVLPREQFEAARVDGAGPAGDGRVPGARQSVHHDGRRTRHLHAVHQHVRVQAGLPVLRAGVRVRGHHGGARRPRPGLRDVSAGLRAGAPAGRLPMTARRRWTHLVGIALVLAWTLPPFLYLVMLSIKPERILIERSQVFFWPTFERYRDFIASGLGLPIWNSLVTSTLGSAGTLLLGGLAALTFSFLEFKGKTLLFLVILIPRMFPPITTLIPIQLMLKTLGLIDTRLALIILFTGFEIPLAIWVLRTFLDEIPRELTESAALDGASLPAIIARIILPLSGPGMLAAFILSFIFNWNEFLFPLIVTSFNARTGSVAMMSFTAGYKKLQWGSLATLGVVMTIPVILFVLAFRGSLIRGFTAGALKG</sequence>
<dbReference type="InterPro" id="IPR050901">
    <property type="entry name" value="BP-dep_ABC_trans_perm"/>
</dbReference>
<dbReference type="InterPro" id="IPR035906">
    <property type="entry name" value="MetI-like_sf"/>
</dbReference>
<name>A0A537JEZ9_9BACT</name>
<feature type="transmembrane region" description="Helical" evidence="7">
    <location>
        <begin position="108"/>
        <end position="131"/>
    </location>
</feature>
<dbReference type="AlphaFoldDB" id="A0A537JEZ9"/>
<feature type="transmembrane region" description="Helical" evidence="7">
    <location>
        <begin position="455"/>
        <end position="477"/>
    </location>
</feature>
<feature type="transmembrane region" description="Helical" evidence="7">
    <location>
        <begin position="516"/>
        <end position="534"/>
    </location>
</feature>
<dbReference type="EMBL" id="VBAN01000186">
    <property type="protein sequence ID" value="TMI81922.1"/>
    <property type="molecule type" value="Genomic_DNA"/>
</dbReference>
<comment type="caution">
    <text evidence="9">The sequence shown here is derived from an EMBL/GenBank/DDBJ whole genome shotgun (WGS) entry which is preliminary data.</text>
</comment>
<dbReference type="CDD" id="cd06261">
    <property type="entry name" value="TM_PBP2"/>
    <property type="match status" value="1"/>
</dbReference>
<evidence type="ECO:0000256" key="6">
    <source>
        <dbReference type="ARBA" id="ARBA00023136"/>
    </source>
</evidence>
<proteinExistence type="inferred from homology"/>
<dbReference type="Pfam" id="PF00528">
    <property type="entry name" value="BPD_transp_1"/>
    <property type="match status" value="2"/>
</dbReference>
<dbReference type="SUPFAM" id="SSF161098">
    <property type="entry name" value="MetI-like"/>
    <property type="match status" value="2"/>
</dbReference>
<feature type="transmembrane region" description="Helical" evidence="7">
    <location>
        <begin position="76"/>
        <end position="99"/>
    </location>
</feature>
<evidence type="ECO:0000256" key="4">
    <source>
        <dbReference type="ARBA" id="ARBA00022692"/>
    </source>
</evidence>
<feature type="transmembrane region" description="Helical" evidence="7">
    <location>
        <begin position="378"/>
        <end position="400"/>
    </location>
</feature>
<feature type="transmembrane region" description="Helical" evidence="7">
    <location>
        <begin position="151"/>
        <end position="184"/>
    </location>
</feature>
<dbReference type="PANTHER" id="PTHR32243:SF18">
    <property type="entry name" value="INNER MEMBRANE ABC TRANSPORTER PERMEASE PROTEIN YCJP"/>
    <property type="match status" value="1"/>
</dbReference>
<feature type="transmembrane region" description="Helical" evidence="7">
    <location>
        <begin position="347"/>
        <end position="371"/>
    </location>
</feature>
<accession>A0A537JEZ9</accession>
<organism evidence="9 10">
    <name type="scientific">Candidatus Segetimicrobium genomatis</name>
    <dbReference type="NCBI Taxonomy" id="2569760"/>
    <lineage>
        <taxon>Bacteria</taxon>
        <taxon>Bacillati</taxon>
        <taxon>Candidatus Sysuimicrobiota</taxon>
        <taxon>Candidatus Sysuimicrobiia</taxon>
        <taxon>Candidatus Sysuimicrobiales</taxon>
        <taxon>Candidatus Segetimicrobiaceae</taxon>
        <taxon>Candidatus Segetimicrobium</taxon>
    </lineage>
</organism>
<comment type="similarity">
    <text evidence="7">Belongs to the binding-protein-dependent transport system permease family.</text>
</comment>
<evidence type="ECO:0000256" key="7">
    <source>
        <dbReference type="RuleBase" id="RU363032"/>
    </source>
</evidence>
<evidence type="ECO:0000256" key="1">
    <source>
        <dbReference type="ARBA" id="ARBA00004651"/>
    </source>
</evidence>
<evidence type="ECO:0000256" key="3">
    <source>
        <dbReference type="ARBA" id="ARBA00022475"/>
    </source>
</evidence>
<feature type="domain" description="ABC transmembrane type-1" evidence="8">
    <location>
        <begin position="343"/>
        <end position="534"/>
    </location>
</feature>
<dbReference type="Proteomes" id="UP000318093">
    <property type="component" value="Unassembled WGS sequence"/>
</dbReference>
<keyword evidence="6 7" id="KW-0472">Membrane</keyword>
<evidence type="ECO:0000256" key="5">
    <source>
        <dbReference type="ARBA" id="ARBA00022989"/>
    </source>
</evidence>
<keyword evidence="5 7" id="KW-1133">Transmembrane helix</keyword>
<gene>
    <name evidence="9" type="ORF">E6H03_06355</name>
</gene>
<protein>
    <submittedName>
        <fullName evidence="9">ABC transporter permease subunit</fullName>
    </submittedName>
</protein>
<evidence type="ECO:0000313" key="10">
    <source>
        <dbReference type="Proteomes" id="UP000318093"/>
    </source>
</evidence>
<dbReference type="PROSITE" id="PS50928">
    <property type="entry name" value="ABC_TM1"/>
    <property type="match status" value="1"/>
</dbReference>
<evidence type="ECO:0000313" key="9">
    <source>
        <dbReference type="EMBL" id="TMI81922.1"/>
    </source>
</evidence>
<dbReference type="InterPro" id="IPR000515">
    <property type="entry name" value="MetI-like"/>
</dbReference>
<keyword evidence="3" id="KW-1003">Cell membrane</keyword>
<dbReference type="GO" id="GO:0005886">
    <property type="term" value="C:plasma membrane"/>
    <property type="evidence" value="ECO:0007669"/>
    <property type="project" value="UniProtKB-SubCell"/>
</dbReference>
<evidence type="ECO:0000256" key="2">
    <source>
        <dbReference type="ARBA" id="ARBA00022448"/>
    </source>
</evidence>
<evidence type="ECO:0000259" key="8">
    <source>
        <dbReference type="PROSITE" id="PS50928"/>
    </source>
</evidence>
<comment type="subcellular location">
    <subcellularLocation>
        <location evidence="1 7">Cell membrane</location>
        <topology evidence="1 7">Multi-pass membrane protein</topology>
    </subcellularLocation>
</comment>
<feature type="transmembrane region" description="Helical" evidence="7">
    <location>
        <begin position="412"/>
        <end position="434"/>
    </location>
</feature>
<keyword evidence="4 7" id="KW-0812">Transmembrane</keyword>